<protein>
    <recommendedName>
        <fullName evidence="2">Rhodanese domain-containing protein</fullName>
    </recommendedName>
</protein>
<keyword evidence="1" id="KW-0732">Signal</keyword>
<dbReference type="Pfam" id="PF00581">
    <property type="entry name" value="Rhodanese"/>
    <property type="match status" value="1"/>
</dbReference>
<accession>A0A6F8PN91</accession>
<dbReference type="Proteomes" id="UP000501466">
    <property type="component" value="Chromosome"/>
</dbReference>
<feature type="domain" description="Rhodanese" evidence="2">
    <location>
        <begin position="50"/>
        <end position="169"/>
    </location>
</feature>
<dbReference type="SMART" id="SM00450">
    <property type="entry name" value="RHOD"/>
    <property type="match status" value="1"/>
</dbReference>
<sequence length="201" mass="22597">MQHSLKLIAAATLLSVVSFSHASPVPKDPTRQSPQGLYVDAKETQAMMAKDPSVILVDVRTPEEWQFVGYTKAAQIMIPAVMFDYSQMDTKQNKPRYMPAPNPQWISQFEDKIADLGADEKTTYVIMCRSGATRAAPVAKLMDQYGYKNVYVMTDGFEGGKNKDGDLKGYRAHSGWKHSGAEWTYNIEADKVYFKTYGVKY</sequence>
<evidence type="ECO:0000313" key="4">
    <source>
        <dbReference type="Proteomes" id="UP000501466"/>
    </source>
</evidence>
<dbReference type="InterPro" id="IPR001763">
    <property type="entry name" value="Rhodanese-like_dom"/>
</dbReference>
<organism evidence="3 4">
    <name type="scientific">Thiosulfativibrio zosterae</name>
    <dbReference type="NCBI Taxonomy" id="2675053"/>
    <lineage>
        <taxon>Bacteria</taxon>
        <taxon>Pseudomonadati</taxon>
        <taxon>Pseudomonadota</taxon>
        <taxon>Gammaproteobacteria</taxon>
        <taxon>Thiotrichales</taxon>
        <taxon>Piscirickettsiaceae</taxon>
        <taxon>Thiosulfativibrio</taxon>
    </lineage>
</organism>
<name>A0A6F8PN91_9GAMM</name>
<feature type="chain" id="PRO_5026281403" description="Rhodanese domain-containing protein" evidence="1">
    <location>
        <begin position="23"/>
        <end position="201"/>
    </location>
</feature>
<evidence type="ECO:0000313" key="3">
    <source>
        <dbReference type="EMBL" id="BBP43518.1"/>
    </source>
</evidence>
<evidence type="ECO:0000259" key="2">
    <source>
        <dbReference type="PROSITE" id="PS50206"/>
    </source>
</evidence>
<dbReference type="InterPro" id="IPR036873">
    <property type="entry name" value="Rhodanese-like_dom_sf"/>
</dbReference>
<dbReference type="SUPFAM" id="SSF52821">
    <property type="entry name" value="Rhodanese/Cell cycle control phosphatase"/>
    <property type="match status" value="1"/>
</dbReference>
<gene>
    <name evidence="3" type="ORF">THMIRHAT_12640</name>
</gene>
<feature type="signal peptide" evidence="1">
    <location>
        <begin position="1"/>
        <end position="22"/>
    </location>
</feature>
<evidence type="ECO:0000256" key="1">
    <source>
        <dbReference type="SAM" id="SignalP"/>
    </source>
</evidence>
<dbReference type="RefSeq" id="WP_173291309.1">
    <property type="nucleotide sequence ID" value="NZ_AP021888.1"/>
</dbReference>
<dbReference type="PROSITE" id="PS50206">
    <property type="entry name" value="RHODANESE_3"/>
    <property type="match status" value="1"/>
</dbReference>
<dbReference type="EMBL" id="AP021888">
    <property type="protein sequence ID" value="BBP43518.1"/>
    <property type="molecule type" value="Genomic_DNA"/>
</dbReference>
<dbReference type="KEGG" id="tzo:THMIRHAT_12640"/>
<proteinExistence type="predicted"/>
<dbReference type="Gene3D" id="3.40.250.10">
    <property type="entry name" value="Rhodanese-like domain"/>
    <property type="match status" value="1"/>
</dbReference>
<reference evidence="4" key="1">
    <citation type="submission" date="2019-11" db="EMBL/GenBank/DDBJ databases">
        <title>Isolation and characterization of two novel species in the genus Thiomicrorhabdus.</title>
        <authorList>
            <person name="Mochizuki J."/>
            <person name="Kojima H."/>
            <person name="Fukui M."/>
        </authorList>
    </citation>
    <scope>NUCLEOTIDE SEQUENCE [LARGE SCALE GENOMIC DNA]</scope>
    <source>
        <strain evidence="4">AkT22</strain>
    </source>
</reference>
<dbReference type="AlphaFoldDB" id="A0A6F8PN91"/>
<keyword evidence="4" id="KW-1185">Reference proteome</keyword>